<dbReference type="SUPFAM" id="SSF55383">
    <property type="entry name" value="Copper amine oxidase, domain N"/>
    <property type="match status" value="1"/>
</dbReference>
<evidence type="ECO:0000259" key="2">
    <source>
        <dbReference type="Pfam" id="PF07833"/>
    </source>
</evidence>
<dbReference type="RefSeq" id="WP_043065791.1">
    <property type="nucleotide sequence ID" value="NZ_BJOA01000103.1"/>
</dbReference>
<dbReference type="STRING" id="47500.AF333_30770"/>
<evidence type="ECO:0000259" key="3">
    <source>
        <dbReference type="Pfam" id="PF14343"/>
    </source>
</evidence>
<name>A0A0D1XPD8_ANEMI</name>
<proteinExistence type="predicted"/>
<reference evidence="4 6" key="1">
    <citation type="submission" date="2015-07" db="EMBL/GenBank/DDBJ databases">
        <title>Fjat-14205 dsm 2895.</title>
        <authorList>
            <person name="Liu B."/>
            <person name="Wang J."/>
            <person name="Zhu Y."/>
            <person name="Liu G."/>
            <person name="Chen Q."/>
            <person name="Chen Z."/>
            <person name="Lan J."/>
            <person name="Che J."/>
            <person name="Ge C."/>
            <person name="Shi H."/>
            <person name="Pan Z."/>
            <person name="Liu X."/>
        </authorList>
    </citation>
    <scope>NUCLEOTIDE SEQUENCE [LARGE SCALE GENOMIC DNA]</scope>
    <source>
        <strain evidence="4 6">DSM 2895</strain>
    </source>
</reference>
<dbReference type="EMBL" id="FNED01000008">
    <property type="protein sequence ID" value="SDI85373.1"/>
    <property type="molecule type" value="Genomic_DNA"/>
</dbReference>
<feature type="domain" description="Copper amine oxidase-like N-terminal" evidence="2">
    <location>
        <begin position="38"/>
        <end position="100"/>
    </location>
</feature>
<gene>
    <name evidence="4" type="ORF">AF333_30770</name>
    <name evidence="5" type="ORF">SAMN04487909_108173</name>
</gene>
<dbReference type="EMBL" id="LGUG01000013">
    <property type="protein sequence ID" value="KON84315.1"/>
    <property type="molecule type" value="Genomic_DNA"/>
</dbReference>
<evidence type="ECO:0000313" key="5">
    <source>
        <dbReference type="EMBL" id="SDI85373.1"/>
    </source>
</evidence>
<keyword evidence="1" id="KW-0732">Signal</keyword>
<dbReference type="GeneID" id="42309508"/>
<dbReference type="Proteomes" id="UP000182836">
    <property type="component" value="Unassembled WGS sequence"/>
</dbReference>
<feature type="chain" id="PRO_5010414702" evidence="1">
    <location>
        <begin position="29"/>
        <end position="221"/>
    </location>
</feature>
<dbReference type="PATRIC" id="fig|47500.8.peg.6566"/>
<organism evidence="4 6">
    <name type="scientific">Aneurinibacillus migulanus</name>
    <name type="common">Bacillus migulanus</name>
    <dbReference type="NCBI Taxonomy" id="47500"/>
    <lineage>
        <taxon>Bacteria</taxon>
        <taxon>Bacillati</taxon>
        <taxon>Bacillota</taxon>
        <taxon>Bacilli</taxon>
        <taxon>Bacillales</taxon>
        <taxon>Paenibacillaceae</taxon>
        <taxon>Aneurinibacillus group</taxon>
        <taxon>Aneurinibacillus</taxon>
    </lineage>
</organism>
<dbReference type="InterPro" id="IPR025748">
    <property type="entry name" value="PrcB_C_dom"/>
</dbReference>
<protein>
    <submittedName>
        <fullName evidence="5">Copper amine oxidase N-terminal domain-containing protein</fullName>
    </submittedName>
</protein>
<evidence type="ECO:0000313" key="6">
    <source>
        <dbReference type="Proteomes" id="UP000037269"/>
    </source>
</evidence>
<keyword evidence="6" id="KW-1185">Reference proteome</keyword>
<dbReference type="Pfam" id="PF07833">
    <property type="entry name" value="Cu_amine_oxidN1"/>
    <property type="match status" value="1"/>
</dbReference>
<evidence type="ECO:0000256" key="1">
    <source>
        <dbReference type="SAM" id="SignalP"/>
    </source>
</evidence>
<dbReference type="Pfam" id="PF14343">
    <property type="entry name" value="PrcB_C"/>
    <property type="match status" value="1"/>
</dbReference>
<evidence type="ECO:0000313" key="7">
    <source>
        <dbReference type="Proteomes" id="UP000182836"/>
    </source>
</evidence>
<dbReference type="InterPro" id="IPR036582">
    <property type="entry name" value="Mao_N_sf"/>
</dbReference>
<feature type="signal peptide" evidence="1">
    <location>
        <begin position="1"/>
        <end position="28"/>
    </location>
</feature>
<evidence type="ECO:0000313" key="4">
    <source>
        <dbReference type="EMBL" id="KON84315.1"/>
    </source>
</evidence>
<dbReference type="Proteomes" id="UP000037269">
    <property type="component" value="Unassembled WGS sequence"/>
</dbReference>
<accession>A0A0D1XPD8</accession>
<reference evidence="5 7" key="2">
    <citation type="submission" date="2016-10" db="EMBL/GenBank/DDBJ databases">
        <authorList>
            <person name="de Groot N.N."/>
        </authorList>
    </citation>
    <scope>NUCLEOTIDE SEQUENCE [LARGE SCALE GENOMIC DNA]</scope>
    <source>
        <strain evidence="5 7">DSM 2895</strain>
    </source>
</reference>
<dbReference type="InterPro" id="IPR012854">
    <property type="entry name" value="Cu_amine_oxidase-like_N"/>
</dbReference>
<dbReference type="AlphaFoldDB" id="A0A0D1XPD8"/>
<sequence length="221" mass="24878">MKKRTMKTFIAGICTGVALMSAVGFSYAALTKIDVSMKPVSFTMEGKEIKPSDKEYQYFNGKQYVPASFIHQDTTYVPLRFIAERIGLQVGYDAASNTISLKEKNMAEKEVKFDVLYPLQDEQTVIAPRVQQWFDSHRKQEFTGIMKEEDGLYAAVTRGQKPNGGYGVEVVSVTERANEVVVKVKHINPQPGKVYIQVITYPATLIKIPPTDKEVHFETVN</sequence>
<dbReference type="OrthoDB" id="2081723at2"/>
<feature type="domain" description="PrcB C-terminal" evidence="3">
    <location>
        <begin position="152"/>
        <end position="209"/>
    </location>
</feature>